<organism evidence="2 3">
    <name type="scientific">Rhodococcus tukisamuensis</name>
    <dbReference type="NCBI Taxonomy" id="168276"/>
    <lineage>
        <taxon>Bacteria</taxon>
        <taxon>Bacillati</taxon>
        <taxon>Actinomycetota</taxon>
        <taxon>Actinomycetes</taxon>
        <taxon>Mycobacteriales</taxon>
        <taxon>Nocardiaceae</taxon>
        <taxon>Rhodococcus</taxon>
    </lineage>
</organism>
<dbReference type="InterPro" id="IPR005152">
    <property type="entry name" value="Lipase_secreted"/>
</dbReference>
<dbReference type="Proteomes" id="UP000199417">
    <property type="component" value="Unassembled WGS sequence"/>
</dbReference>
<proteinExistence type="predicted"/>
<evidence type="ECO:0000313" key="2">
    <source>
        <dbReference type="EMBL" id="SDE54154.1"/>
    </source>
</evidence>
<dbReference type="PANTHER" id="PTHR34853:SF1">
    <property type="entry name" value="LIPASE 5"/>
    <property type="match status" value="1"/>
</dbReference>
<dbReference type="PIRSF" id="PIRSF029171">
    <property type="entry name" value="Esterase_LipA"/>
    <property type="match status" value="1"/>
</dbReference>
<name>A0A1G7DRH9_9NOCA</name>
<feature type="chain" id="PRO_5038530894" evidence="1">
    <location>
        <begin position="21"/>
        <end position="395"/>
    </location>
</feature>
<reference evidence="2 3" key="1">
    <citation type="submission" date="2016-10" db="EMBL/GenBank/DDBJ databases">
        <authorList>
            <person name="de Groot N.N."/>
        </authorList>
    </citation>
    <scope>NUCLEOTIDE SEQUENCE [LARGE SCALE GENOMIC DNA]</scope>
    <source>
        <strain evidence="2 3">JCM 11308</strain>
    </source>
</reference>
<dbReference type="PROSITE" id="PS51257">
    <property type="entry name" value="PROKAR_LIPOPROTEIN"/>
    <property type="match status" value="1"/>
</dbReference>
<evidence type="ECO:0000256" key="1">
    <source>
        <dbReference type="SAM" id="SignalP"/>
    </source>
</evidence>
<dbReference type="Gene3D" id="3.40.50.1820">
    <property type="entry name" value="alpha/beta hydrolase"/>
    <property type="match status" value="2"/>
</dbReference>
<dbReference type="GO" id="GO:0016042">
    <property type="term" value="P:lipid catabolic process"/>
    <property type="evidence" value="ECO:0007669"/>
    <property type="project" value="InterPro"/>
</dbReference>
<evidence type="ECO:0000313" key="3">
    <source>
        <dbReference type="Proteomes" id="UP000199417"/>
    </source>
</evidence>
<dbReference type="Pfam" id="PF03583">
    <property type="entry name" value="LIP"/>
    <property type="match status" value="1"/>
</dbReference>
<protein>
    <submittedName>
        <fullName evidence="2">Lysophospholipase, alpha-beta hydrolase superfamily</fullName>
    </submittedName>
</protein>
<accession>A0A1G7DRH9</accession>
<dbReference type="SUPFAM" id="SSF53474">
    <property type="entry name" value="alpha/beta-Hydrolases"/>
    <property type="match status" value="1"/>
</dbReference>
<dbReference type="EMBL" id="FNAB01000020">
    <property type="protein sequence ID" value="SDE54154.1"/>
    <property type="molecule type" value="Genomic_DNA"/>
</dbReference>
<keyword evidence="2" id="KW-0378">Hydrolase</keyword>
<sequence length="395" mass="39898">MRPSHVSVRIIGALAVTAIAVTGCSSSDDNSATAASPVPNGGDVLSSAPLTNAAVLPSAGRSELITYASENGEGKPIVVSGTVAIPSGTAPEGGWPVISWAHGTTGIADTCAPSGDTVDGAVHDYVGTVSTTLDEWVKNGYVVVQTDYEGMGTPGDHTYLNATSESHAVTDIVRAARHLDPAVGSKWFVGGHSQGGAAAISASDQAVDRAPELTLLGAIAVAPGSGLSQTPQYIASGSQAVAPVLSFLPITLLGAAAADPAVVPEEIVTPAAEPLMKAARTGCIADIRAAIGGIQVNSVIRPGADLGPWTDYLAKQEPSNANPKVPVLFAQGTADALVTPAASQVLVKQLCEKGTELDYRSYEGADHRASVAASLADATEFTKTLLAGEKTPTTC</sequence>
<dbReference type="PANTHER" id="PTHR34853">
    <property type="match status" value="1"/>
</dbReference>
<dbReference type="RefSeq" id="WP_072846759.1">
    <property type="nucleotide sequence ID" value="NZ_FNAB01000020.1"/>
</dbReference>
<keyword evidence="1" id="KW-0732">Signal</keyword>
<gene>
    <name evidence="2" type="ORF">SAMN05444580_12058</name>
</gene>
<dbReference type="STRING" id="168276.SAMN05444580_12058"/>
<keyword evidence="3" id="KW-1185">Reference proteome</keyword>
<dbReference type="AlphaFoldDB" id="A0A1G7DRH9"/>
<feature type="signal peptide" evidence="1">
    <location>
        <begin position="1"/>
        <end position="20"/>
    </location>
</feature>
<dbReference type="GO" id="GO:0004806">
    <property type="term" value="F:triacylglycerol lipase activity"/>
    <property type="evidence" value="ECO:0007669"/>
    <property type="project" value="InterPro"/>
</dbReference>
<dbReference type="InterPro" id="IPR029058">
    <property type="entry name" value="AB_hydrolase_fold"/>
</dbReference>